<dbReference type="Gene3D" id="1.25.40.10">
    <property type="entry name" value="Tetratricopeptide repeat domain"/>
    <property type="match status" value="5"/>
</dbReference>
<dbReference type="Pfam" id="PF13432">
    <property type="entry name" value="TPR_16"/>
    <property type="match status" value="3"/>
</dbReference>
<name>A0A437JSJ0_9BURK</name>
<dbReference type="SUPFAM" id="SSF48452">
    <property type="entry name" value="TPR-like"/>
    <property type="match status" value="2"/>
</dbReference>
<accession>A0A437JSJ0</accession>
<gene>
    <name evidence="2" type="ORF">ENE75_17060</name>
</gene>
<dbReference type="OrthoDB" id="9806825at2"/>
<evidence type="ECO:0000313" key="2">
    <source>
        <dbReference type="EMBL" id="RVT50029.1"/>
    </source>
</evidence>
<dbReference type="PROSITE" id="PS51257">
    <property type="entry name" value="PROKAR_LIPOPROTEIN"/>
    <property type="match status" value="1"/>
</dbReference>
<feature type="signal peptide" evidence="1">
    <location>
        <begin position="1"/>
        <end position="24"/>
    </location>
</feature>
<dbReference type="InterPro" id="IPR019734">
    <property type="entry name" value="TPR_rpt"/>
</dbReference>
<dbReference type="RefSeq" id="WP_128199539.1">
    <property type="nucleotide sequence ID" value="NZ_SACT01000006.1"/>
</dbReference>
<proteinExistence type="predicted"/>
<dbReference type="Pfam" id="PF13174">
    <property type="entry name" value="TPR_6"/>
    <property type="match status" value="2"/>
</dbReference>
<organism evidence="2 3">
    <name type="scientific">Rubrivivax albus</name>
    <dbReference type="NCBI Taxonomy" id="2499835"/>
    <lineage>
        <taxon>Bacteria</taxon>
        <taxon>Pseudomonadati</taxon>
        <taxon>Pseudomonadota</taxon>
        <taxon>Betaproteobacteria</taxon>
        <taxon>Burkholderiales</taxon>
        <taxon>Sphaerotilaceae</taxon>
        <taxon>Rubrivivax</taxon>
    </lineage>
</organism>
<protein>
    <submittedName>
        <fullName evidence="2">Tetratricopeptide repeat protein</fullName>
    </submittedName>
</protein>
<dbReference type="EMBL" id="SACT01000006">
    <property type="protein sequence ID" value="RVT50029.1"/>
    <property type="molecule type" value="Genomic_DNA"/>
</dbReference>
<dbReference type="SMART" id="SM00028">
    <property type="entry name" value="TPR"/>
    <property type="match status" value="6"/>
</dbReference>
<reference evidence="2 3" key="1">
    <citation type="submission" date="2019-01" db="EMBL/GenBank/DDBJ databases">
        <authorList>
            <person name="Chen W.-M."/>
        </authorList>
    </citation>
    <scope>NUCLEOTIDE SEQUENCE [LARGE SCALE GENOMIC DNA]</scope>
    <source>
        <strain evidence="2 3">ICH-3</strain>
    </source>
</reference>
<sequence length="942" mass="101961">MRRVEIRALSVLAAAALLTGCASRGPEVPDDEPTLASLKARDAAIDTRARAAAPPAQAVAQALAAYQAFLASPALPPRAPERVEAERRIADLEMDRAETLSADTGSAPDFRAAIAGYTAFLKDHPAAPDRDRVLYQLARAQDQGGDPAAALATLDRLVREHPATAARAEAEFRRGELLFTASRWADAEAAYAVVLQAPDETPFHERALYMQGWSRFKLGRLDDALAAFFAVLDRRLGGEPGSRPALTRADRELLEDSFRVIGLSLQSLDGARSIPQLITTPGREGYEPLVYRELAELYLKQERVKDAADTLAAFAERRPLHAQAPQMLSRVIEIHEKAGFTTLALQAKRDFVTRYGADSAFRQANPDGWTAAQPLVQAQLQTYLAELARHHHALAQKTGDPAEVEQAIRWYRAGLTAFPDAAESTENRFLLAELLFERQRWAEAGAEYAQVAYGDRTSATRGAEAGYAVLLAHAKQQPPAGDATEADWQRRGVVLALQFVDAYPADARATAVLNDAALKRLAFGDTPGADALAQRVLAAADATPAQRRSAWSVRADTAFDAGRWADAEAAYRELQAMAPGETAVTERLAAAIYKQGEAERAAGRPQAALGHFDRVAALAPQSAARATAEIDAAATRVALGDWSGAAAALEDFRRRNPQHPMTAEIPARLAAAYLELQRWGDAAVELERVAPTLTDPEAARDARWQVAALQRKAGNRAAEQQALERYVAQHPAPLPVAIEARQRLIDLADGDARRVAVLQQALIDAERNGGDARTARTQTLAAMATLALAEPKLAAYRAVALKEPLQRNLKLKQARLNVAQAALQQVADYGVPEAVTAATFHSAELFRAFGRALMDSERPKTLKKKAEREQYDVLLEEQAFPFEEKAIALHETNARRTTELPADPWVRRSLVALGELVPARWAAAAQAASNTATSPAPTGAKP</sequence>
<evidence type="ECO:0000313" key="3">
    <source>
        <dbReference type="Proteomes" id="UP000288178"/>
    </source>
</evidence>
<dbReference type="AlphaFoldDB" id="A0A437JSJ0"/>
<feature type="chain" id="PRO_5019265338" evidence="1">
    <location>
        <begin position="25"/>
        <end position="942"/>
    </location>
</feature>
<dbReference type="Proteomes" id="UP000288178">
    <property type="component" value="Unassembled WGS sequence"/>
</dbReference>
<keyword evidence="3" id="KW-1185">Reference proteome</keyword>
<keyword evidence="1" id="KW-0732">Signal</keyword>
<dbReference type="InterPro" id="IPR011990">
    <property type="entry name" value="TPR-like_helical_dom_sf"/>
</dbReference>
<evidence type="ECO:0000256" key="1">
    <source>
        <dbReference type="SAM" id="SignalP"/>
    </source>
</evidence>
<comment type="caution">
    <text evidence="2">The sequence shown here is derived from an EMBL/GenBank/DDBJ whole genome shotgun (WGS) entry which is preliminary data.</text>
</comment>